<protein>
    <submittedName>
        <fullName evidence="2">Uncharacterized protein</fullName>
    </submittedName>
</protein>
<dbReference type="eggNOG" id="ENOG5032VHA">
    <property type="taxonomic scope" value="Bacteria"/>
</dbReference>
<dbReference type="OrthoDB" id="532473at2"/>
<feature type="chain" id="PRO_5002855964" evidence="1">
    <location>
        <begin position="24"/>
        <end position="97"/>
    </location>
</feature>
<dbReference type="Proteomes" id="UP000008204">
    <property type="component" value="Chromosome"/>
</dbReference>
<dbReference type="KEGG" id="cyp:PCC8801_2622"/>
<reference evidence="3" key="1">
    <citation type="journal article" date="2011" name="MBio">
        <title>Novel metabolic attributes of the genus Cyanothece, comprising a group of unicellular nitrogen-fixing Cyanobacteria.</title>
        <authorList>
            <person name="Bandyopadhyay A."/>
            <person name="Elvitigala T."/>
            <person name="Welsh E."/>
            <person name="Stockel J."/>
            <person name="Liberton M."/>
            <person name="Min H."/>
            <person name="Sherman L.A."/>
            <person name="Pakrasi H.B."/>
        </authorList>
    </citation>
    <scope>NUCLEOTIDE SEQUENCE [LARGE SCALE GENOMIC DNA]</scope>
    <source>
        <strain evidence="3">PCC 8801</strain>
    </source>
</reference>
<dbReference type="RefSeq" id="WP_012595893.1">
    <property type="nucleotide sequence ID" value="NC_011726.1"/>
</dbReference>
<gene>
    <name evidence="2" type="ordered locus">PCC8801_2622</name>
</gene>
<dbReference type="EMBL" id="CP001287">
    <property type="protein sequence ID" value="ACK66626.1"/>
    <property type="molecule type" value="Genomic_DNA"/>
</dbReference>
<organism evidence="2 3">
    <name type="scientific">Rippkaea orientalis (strain PCC 8801 / RF-1)</name>
    <name type="common">Cyanothece sp. (strain PCC 8801)</name>
    <dbReference type="NCBI Taxonomy" id="41431"/>
    <lineage>
        <taxon>Bacteria</taxon>
        <taxon>Bacillati</taxon>
        <taxon>Cyanobacteriota</taxon>
        <taxon>Cyanophyceae</taxon>
        <taxon>Oscillatoriophycideae</taxon>
        <taxon>Chroococcales</taxon>
        <taxon>Aphanothecaceae</taxon>
        <taxon>Rippkaea</taxon>
        <taxon>Rippkaea orientalis</taxon>
    </lineage>
</organism>
<keyword evidence="3" id="KW-1185">Reference proteome</keyword>
<evidence type="ECO:0000313" key="3">
    <source>
        <dbReference type="Proteomes" id="UP000008204"/>
    </source>
</evidence>
<name>B7K4X0_RIPO1</name>
<evidence type="ECO:0000256" key="1">
    <source>
        <dbReference type="SAM" id="SignalP"/>
    </source>
</evidence>
<dbReference type="AlphaFoldDB" id="B7K4X0"/>
<keyword evidence="1" id="KW-0732">Signal</keyword>
<sequence>MLKYLVCLLLLILSFFLATPVEASFCREIDGQSICIETIKRSAKNYWEYRASVKVDGVVKPIEIYNCRDRVIIEKDKTIIPFENNGVGDLICNLLKK</sequence>
<proteinExistence type="predicted"/>
<dbReference type="HOGENOM" id="CLU_158023_0_0_3"/>
<feature type="signal peptide" evidence="1">
    <location>
        <begin position="1"/>
        <end position="23"/>
    </location>
</feature>
<accession>B7K4X0</accession>
<dbReference type="STRING" id="41431.PCC8801_2622"/>
<evidence type="ECO:0000313" key="2">
    <source>
        <dbReference type="EMBL" id="ACK66626.1"/>
    </source>
</evidence>